<dbReference type="Proteomes" id="UP001062223">
    <property type="component" value="Chromosome"/>
</dbReference>
<protein>
    <recommendedName>
        <fullName evidence="3">Alpha/beta hydrolase</fullName>
    </recommendedName>
</protein>
<dbReference type="Gene3D" id="3.40.50.1820">
    <property type="entry name" value="alpha/beta hydrolase"/>
    <property type="match status" value="1"/>
</dbReference>
<evidence type="ECO:0000313" key="2">
    <source>
        <dbReference type="Proteomes" id="UP001062223"/>
    </source>
</evidence>
<organism evidence="1 2">
    <name type="scientific">Curtobacterium poinsettiae</name>
    <dbReference type="NCBI Taxonomy" id="159612"/>
    <lineage>
        <taxon>Bacteria</taxon>
        <taxon>Bacillati</taxon>
        <taxon>Actinomycetota</taxon>
        <taxon>Actinomycetes</taxon>
        <taxon>Micrococcales</taxon>
        <taxon>Microbacteriaceae</taxon>
        <taxon>Curtobacterium</taxon>
    </lineage>
</organism>
<sequence>MHSAHADRAVVERTVLHADPSVLEAAGDAREASEEVSVIQDTAAFAAFERDVLPGLRGSDDGVALRDHYPRGTFVVLDAAGHNLHLEQPEVTAALVRDRFARIDR</sequence>
<accession>A0A9Q9PC74</accession>
<dbReference type="EMBL" id="CP106879">
    <property type="protein sequence ID" value="UYC82511.1"/>
    <property type="molecule type" value="Genomic_DNA"/>
</dbReference>
<reference evidence="1" key="1">
    <citation type="submission" date="2022-09" db="EMBL/GenBank/DDBJ databases">
        <title>Taxonomy of Curtobacterium flaccumfaciens.</title>
        <authorList>
            <person name="Osdaghi E."/>
            <person name="Taghavi S.M."/>
            <person name="Hamidizade M."/>
            <person name="Abachi H."/>
            <person name="Fazliarab A."/>
            <person name="Baeyen S."/>
            <person name="Portier P."/>
            <person name="Van Vaerenbergh J."/>
            <person name="Jacques M.-A."/>
        </authorList>
    </citation>
    <scope>NUCLEOTIDE SEQUENCE</scope>
    <source>
        <strain evidence="1">AGQB46</strain>
    </source>
</reference>
<name>A0A9Q9PC74_9MICO</name>
<evidence type="ECO:0008006" key="3">
    <source>
        <dbReference type="Google" id="ProtNLM"/>
    </source>
</evidence>
<dbReference type="RefSeq" id="WP_262137440.1">
    <property type="nucleotide sequence ID" value="NZ_CP106879.1"/>
</dbReference>
<dbReference type="AlphaFoldDB" id="A0A9Q9PC74"/>
<dbReference type="SUPFAM" id="SSF53474">
    <property type="entry name" value="alpha/beta-Hydrolases"/>
    <property type="match status" value="1"/>
</dbReference>
<dbReference type="InterPro" id="IPR029058">
    <property type="entry name" value="AB_hydrolase_fold"/>
</dbReference>
<dbReference type="KEGG" id="cpoi:OE229_08645"/>
<gene>
    <name evidence="1" type="ORF">OE229_08645</name>
</gene>
<evidence type="ECO:0000313" key="1">
    <source>
        <dbReference type="EMBL" id="UYC82511.1"/>
    </source>
</evidence>
<proteinExistence type="predicted"/>